<dbReference type="GO" id="GO:0005829">
    <property type="term" value="C:cytosol"/>
    <property type="evidence" value="ECO:0007669"/>
    <property type="project" value="TreeGrafter"/>
</dbReference>
<evidence type="ECO:0000259" key="6">
    <source>
        <dbReference type="Pfam" id="PF00696"/>
    </source>
</evidence>
<evidence type="ECO:0000256" key="3">
    <source>
        <dbReference type="ARBA" id="ARBA00022777"/>
    </source>
</evidence>
<keyword evidence="2 5" id="KW-0808">Transferase</keyword>
<gene>
    <name evidence="7" type="primary">arcC</name>
    <name evidence="8" type="ORF">SMC2_01980</name>
    <name evidence="7" type="ORF">SMC3_03175</name>
</gene>
<keyword evidence="3 5" id="KW-0418">Kinase</keyword>
<dbReference type="PANTHER" id="PTHR30409">
    <property type="entry name" value="CARBAMATE KINASE"/>
    <property type="match status" value="1"/>
</dbReference>
<evidence type="ECO:0000256" key="2">
    <source>
        <dbReference type="ARBA" id="ARBA00022679"/>
    </source>
</evidence>
<feature type="domain" description="Aspartate/glutamate/uridylate kinase" evidence="6">
    <location>
        <begin position="4"/>
        <end position="297"/>
    </location>
</feature>
<dbReference type="InterPro" id="IPR001048">
    <property type="entry name" value="Asp/Glu/Uridylate_kinase"/>
</dbReference>
<dbReference type="InterPro" id="IPR036393">
    <property type="entry name" value="AceGlu_kinase-like_sf"/>
</dbReference>
<dbReference type="FunFam" id="3.40.1160.10:FF:000007">
    <property type="entry name" value="Carbamate kinase"/>
    <property type="match status" value="1"/>
</dbReference>
<reference evidence="9 10" key="1">
    <citation type="submission" date="2018-09" db="EMBL/GenBank/DDBJ databases">
        <title>Discovery and Ecogenomic Context for Candidatus Cryosericales, a Global Caldiserica Order Active in Thawing Permafrost.</title>
        <authorList>
            <person name="Martinez M.A."/>
            <person name="Woodcroft B.J."/>
            <person name="Ignacio Espinoza J.C."/>
            <person name="Zayed A."/>
            <person name="Singleton C.M."/>
            <person name="Boyd J."/>
            <person name="Li Y.-F."/>
            <person name="Purvine S."/>
            <person name="Maughan H."/>
            <person name="Hodgkins S.B."/>
            <person name="Anderson D."/>
            <person name="Sederholm M."/>
            <person name="Temperton B."/>
            <person name="Saleska S.R."/>
            <person name="Tyson G.W."/>
            <person name="Rich V.I."/>
        </authorList>
    </citation>
    <scope>NUCLEOTIDE SEQUENCE [LARGE SCALE GENOMIC DNA]</scope>
    <source>
        <strain evidence="8 9">SMC2</strain>
        <strain evidence="7 10">SMC3</strain>
    </source>
</reference>
<dbReference type="CDD" id="cd04235">
    <property type="entry name" value="AAK_CK"/>
    <property type="match status" value="1"/>
</dbReference>
<evidence type="ECO:0000313" key="7">
    <source>
        <dbReference type="EMBL" id="RIE14042.1"/>
    </source>
</evidence>
<evidence type="ECO:0000313" key="10">
    <source>
        <dbReference type="Proteomes" id="UP000266042"/>
    </source>
</evidence>
<dbReference type="NCBIfam" id="TIGR00746">
    <property type="entry name" value="arcC"/>
    <property type="match status" value="1"/>
</dbReference>
<dbReference type="Proteomes" id="UP000265724">
    <property type="component" value="Unassembled WGS sequence"/>
</dbReference>
<name>A0A398DEV9_9BACT</name>
<protein>
    <recommendedName>
        <fullName evidence="4 5">Carbamate kinase</fullName>
    </recommendedName>
</protein>
<comment type="caution">
    <text evidence="7">The sequence shown here is derived from an EMBL/GenBank/DDBJ whole genome shotgun (WGS) entry which is preliminary data.</text>
</comment>
<dbReference type="PRINTS" id="PR01469">
    <property type="entry name" value="CARBMTKINASE"/>
</dbReference>
<evidence type="ECO:0000313" key="8">
    <source>
        <dbReference type="EMBL" id="RIE15059.1"/>
    </source>
</evidence>
<proteinExistence type="inferred from homology"/>
<dbReference type="Pfam" id="PF00696">
    <property type="entry name" value="AA_kinase"/>
    <property type="match status" value="1"/>
</dbReference>
<dbReference type="InterPro" id="IPR003964">
    <property type="entry name" value="Carb_kinase"/>
</dbReference>
<dbReference type="EMBL" id="QXIW01000016">
    <property type="protein sequence ID" value="RIE14042.1"/>
    <property type="molecule type" value="Genomic_DNA"/>
</dbReference>
<dbReference type="PANTHER" id="PTHR30409:SF1">
    <property type="entry name" value="CARBAMATE KINASE-RELATED"/>
    <property type="match status" value="1"/>
</dbReference>
<dbReference type="EMBL" id="QXIX01000016">
    <property type="protein sequence ID" value="RIE15059.1"/>
    <property type="molecule type" value="Genomic_DNA"/>
</dbReference>
<dbReference type="SUPFAM" id="SSF53633">
    <property type="entry name" value="Carbamate kinase-like"/>
    <property type="match status" value="1"/>
</dbReference>
<evidence type="ECO:0000256" key="4">
    <source>
        <dbReference type="NCBIfam" id="TIGR00746"/>
    </source>
</evidence>
<accession>A0A398DEV9</accession>
<dbReference type="GO" id="GO:0008804">
    <property type="term" value="F:carbamate kinase activity"/>
    <property type="evidence" value="ECO:0007669"/>
    <property type="project" value="UniProtKB-UniRule"/>
</dbReference>
<dbReference type="PIRSF" id="PIRSF000723">
    <property type="entry name" value="Carbamate_kin"/>
    <property type="match status" value="1"/>
</dbReference>
<evidence type="ECO:0000313" key="9">
    <source>
        <dbReference type="Proteomes" id="UP000265724"/>
    </source>
</evidence>
<comment type="similarity">
    <text evidence="1 5">Belongs to the carbamate kinase family.</text>
</comment>
<dbReference type="RefSeq" id="WP_119087323.1">
    <property type="nucleotide sequence ID" value="NZ_QXIV01000025.1"/>
</dbReference>
<dbReference type="Gene3D" id="3.40.1160.10">
    <property type="entry name" value="Acetylglutamate kinase-like"/>
    <property type="match status" value="1"/>
</dbReference>
<sequence>MPRIAVIAIGGNSLILDELHKSVADQYDAVVETARHIASMVQEGYDVVITHGNGPQVGFILLRSEIAEKAAGLHPVPLDSCGADTQGAIGYQIQQALHNEFLKRGLAKKAVTIVTQVLVDRDDPAFKNPSKPVGSFYSKDEIDGKVTRDGWTVVEDAGRGWRRVVASPMPIEIVELDAVKNLVRAGFVVIAAGGGGIPVVRDNEGNLKGVAAVIDKDHATSLLATNLHADLFVISTAVEKVFINYNKPGQKGIDRMTVSEAKAYMDQGQFAKGSMLPKVKAAIAFLEHGGNEALITNPESLERAIAGETGTRIVRD</sequence>
<evidence type="ECO:0000256" key="5">
    <source>
        <dbReference type="PIRNR" id="PIRNR000723"/>
    </source>
</evidence>
<dbReference type="Proteomes" id="UP000266042">
    <property type="component" value="Unassembled WGS sequence"/>
</dbReference>
<keyword evidence="9" id="KW-1185">Reference proteome</keyword>
<dbReference type="AlphaFoldDB" id="A0A398DEV9"/>
<dbReference type="NCBIfam" id="NF009007">
    <property type="entry name" value="PRK12352.1"/>
    <property type="match status" value="1"/>
</dbReference>
<dbReference type="GO" id="GO:0019546">
    <property type="term" value="P:L-arginine deiminase pathway"/>
    <property type="evidence" value="ECO:0007669"/>
    <property type="project" value="TreeGrafter"/>
</dbReference>
<organism evidence="7 10">
    <name type="scientific">Candidatus Cryosericum hinesii</name>
    <dbReference type="NCBI Taxonomy" id="2290915"/>
    <lineage>
        <taxon>Bacteria</taxon>
        <taxon>Pseudomonadati</taxon>
        <taxon>Caldisericota/Cryosericota group</taxon>
        <taxon>Candidatus Cryosericota</taxon>
        <taxon>Candidatus Cryosericia</taxon>
        <taxon>Candidatus Cryosericales</taxon>
        <taxon>Candidatus Cryosericaceae</taxon>
        <taxon>Candidatus Cryosericum</taxon>
    </lineage>
</organism>
<evidence type="ECO:0000256" key="1">
    <source>
        <dbReference type="ARBA" id="ARBA00011066"/>
    </source>
</evidence>